<comment type="caution">
    <text evidence="1">The sequence shown here is derived from an EMBL/GenBank/DDBJ whole genome shotgun (WGS) entry which is preliminary data.</text>
</comment>
<dbReference type="RefSeq" id="WP_282590481.1">
    <property type="nucleotide sequence ID" value="NZ_JAPAAF010000003.1"/>
</dbReference>
<evidence type="ECO:0000313" key="1">
    <source>
        <dbReference type="EMBL" id="MCW0481871.1"/>
    </source>
</evidence>
<evidence type="ECO:0000313" key="2">
    <source>
        <dbReference type="Proteomes" id="UP001163821"/>
    </source>
</evidence>
<dbReference type="EMBL" id="JAPAAF010000003">
    <property type="protein sequence ID" value="MCW0481871.1"/>
    <property type="molecule type" value="Genomic_DNA"/>
</dbReference>
<dbReference type="AlphaFoldDB" id="A0AA41Y5G4"/>
<protein>
    <submittedName>
        <fullName evidence="1">YkgJ family cysteine cluster protein</fullName>
    </submittedName>
</protein>
<keyword evidence="2" id="KW-1185">Reference proteome</keyword>
<accession>A0AA41Y5G4</accession>
<name>A0AA41Y5G4_9BACT</name>
<gene>
    <name evidence="1" type="ORF">N2K84_03955</name>
</gene>
<organism evidence="1 2">
    <name type="scientific">Gaoshiqia sediminis</name>
    <dbReference type="NCBI Taxonomy" id="2986998"/>
    <lineage>
        <taxon>Bacteria</taxon>
        <taxon>Pseudomonadati</taxon>
        <taxon>Bacteroidota</taxon>
        <taxon>Bacteroidia</taxon>
        <taxon>Marinilabiliales</taxon>
        <taxon>Prolixibacteraceae</taxon>
        <taxon>Gaoshiqia</taxon>
    </lineage>
</organism>
<sequence length="219" mass="24827">MNPTELPEQLQAFYHDGYQLGKKAAKEVHHETVFLEQIGIMYQAIDALIDSLLTMAKRQQVPVDCHKGCAWCCHQAVFANSYEVHYLGNYLKKNFSLTEQEEIIRRASGKNRRTKAMSEQEVLSYKSPCPLLIDGACSAYQARPMACRIYLSMNVATCREFYEHPDHPDNFPALFDFPLQAGKMINEGFIAALKEAGILVTEFRLEEGLETILTQGSNL</sequence>
<reference evidence="1" key="1">
    <citation type="submission" date="2022-10" db="EMBL/GenBank/DDBJ databases">
        <title>Gaoshiqiia sediminis gen. nov., sp. nov., isolated from coastal sediment.</title>
        <authorList>
            <person name="Yu W.X."/>
            <person name="Mu D.S."/>
            <person name="Du J.Z."/>
            <person name="Liang Y.Q."/>
        </authorList>
    </citation>
    <scope>NUCLEOTIDE SEQUENCE</scope>
    <source>
        <strain evidence="1">A06</strain>
    </source>
</reference>
<dbReference type="Proteomes" id="UP001163821">
    <property type="component" value="Unassembled WGS sequence"/>
</dbReference>
<dbReference type="InterPro" id="IPR005358">
    <property type="entry name" value="Puta_zinc/iron-chelating_dom"/>
</dbReference>
<dbReference type="Pfam" id="PF03692">
    <property type="entry name" value="CxxCxxCC"/>
    <property type="match status" value="1"/>
</dbReference>
<proteinExistence type="predicted"/>